<evidence type="ECO:0000256" key="4">
    <source>
        <dbReference type="ARBA" id="ARBA00022729"/>
    </source>
</evidence>
<dbReference type="RefSeq" id="WP_134754305.1">
    <property type="nucleotide sequence ID" value="NZ_MYFO02000005.1"/>
</dbReference>
<keyword evidence="4 7" id="KW-0732">Signal</keyword>
<dbReference type="GO" id="GO:0030313">
    <property type="term" value="C:cell envelope"/>
    <property type="evidence" value="ECO:0007669"/>
    <property type="project" value="UniProtKB-SubCell"/>
</dbReference>
<dbReference type="PANTHER" id="PTHR43649:SF28">
    <property type="entry name" value="BINDING PROTEIN COMPONENT OF ABC SUGAR TRANSPORTER-RELATED"/>
    <property type="match status" value="1"/>
</dbReference>
<evidence type="ECO:0000313" key="9">
    <source>
        <dbReference type="Proteomes" id="UP000298246"/>
    </source>
</evidence>
<organism evidence="8 9">
    <name type="scientific">Paenibacillus athensensis</name>
    <dbReference type="NCBI Taxonomy" id="1967502"/>
    <lineage>
        <taxon>Bacteria</taxon>
        <taxon>Bacillati</taxon>
        <taxon>Bacillota</taxon>
        <taxon>Bacilli</taxon>
        <taxon>Bacillales</taxon>
        <taxon>Paenibacillaceae</taxon>
        <taxon>Paenibacillus</taxon>
    </lineage>
</organism>
<proteinExistence type="inferred from homology"/>
<protein>
    <recommendedName>
        <fullName evidence="6">Probable sugar-binding periplasmic protein</fullName>
    </recommendedName>
</protein>
<dbReference type="OrthoDB" id="9798191at2"/>
<dbReference type="InterPro" id="IPR050490">
    <property type="entry name" value="Bact_solute-bd_prot1"/>
</dbReference>
<keyword evidence="3" id="KW-0813">Transport</keyword>
<feature type="signal peptide" evidence="7">
    <location>
        <begin position="1"/>
        <end position="18"/>
    </location>
</feature>
<dbReference type="SUPFAM" id="SSF53850">
    <property type="entry name" value="Periplasmic binding protein-like II"/>
    <property type="match status" value="1"/>
</dbReference>
<comment type="function">
    <text evidence="5">Part of a binding-protein-dependent transport system for a sugar.</text>
</comment>
<accession>A0A4Y8Q0M6</accession>
<evidence type="ECO:0000256" key="1">
    <source>
        <dbReference type="ARBA" id="ARBA00004196"/>
    </source>
</evidence>
<comment type="caution">
    <text evidence="8">The sequence shown here is derived from an EMBL/GenBank/DDBJ whole genome shotgun (WGS) entry which is preliminary data.</text>
</comment>
<dbReference type="PROSITE" id="PS51257">
    <property type="entry name" value="PROKAR_LIPOPROTEIN"/>
    <property type="match status" value="1"/>
</dbReference>
<dbReference type="PANTHER" id="PTHR43649">
    <property type="entry name" value="ARABINOSE-BINDING PROTEIN-RELATED"/>
    <property type="match status" value="1"/>
</dbReference>
<dbReference type="EMBL" id="MYFO01000020">
    <property type="protein sequence ID" value="TFE86190.1"/>
    <property type="molecule type" value="Genomic_DNA"/>
</dbReference>
<dbReference type="AlphaFoldDB" id="A0A4Y8Q0M6"/>
<reference evidence="8 9" key="1">
    <citation type="submission" date="2017-03" db="EMBL/GenBank/DDBJ databases">
        <title>Isolation of Levoglucosan Utilizing Bacteria.</title>
        <authorList>
            <person name="Arya A.S."/>
        </authorList>
    </citation>
    <scope>NUCLEOTIDE SEQUENCE [LARGE SCALE GENOMIC DNA]</scope>
    <source>
        <strain evidence="8 9">MEC069</strain>
    </source>
</reference>
<feature type="chain" id="PRO_5038721470" description="Probable sugar-binding periplasmic protein" evidence="7">
    <location>
        <begin position="19"/>
        <end position="434"/>
    </location>
</feature>
<evidence type="ECO:0000256" key="6">
    <source>
        <dbReference type="ARBA" id="ARBA00049753"/>
    </source>
</evidence>
<evidence type="ECO:0000256" key="7">
    <source>
        <dbReference type="SAM" id="SignalP"/>
    </source>
</evidence>
<comment type="subcellular location">
    <subcellularLocation>
        <location evidence="1">Cell envelope</location>
    </subcellularLocation>
</comment>
<evidence type="ECO:0000313" key="8">
    <source>
        <dbReference type="EMBL" id="TFE86190.1"/>
    </source>
</evidence>
<comment type="similarity">
    <text evidence="2">Belongs to the bacterial solute-binding protein 1 family.</text>
</comment>
<sequence>MRKALHIGVSAALLAVLAGCGSSGTEQSGATPTADSQAAPTAAAAKKVELKVFMGFPRFKDQFDRYFEQFQAKEKAEKNIDVTISLEMPNPDQAKQLLQTRLSSNDAPDLFTLHAVADLPTYYKAGYLTDLSDQPFAGQLFDNVKKTVTYDGKVMALPLESLEWGYLYNKKMFSDLGLQPPQTIDEMKAVVDKLKANQITPFELAFQEAWIPQLMMALSLGGIVNSQHPDWIDKMNKGEASYSDVADVFNIIDIIMQNGTDKPFEVGGAQGSTDFANGKAAMWVQGPWQAEAIQKVNPNMEFGVAPLPVSNDPKGAMINLSTSTSLAVSPTSKNKEVAMDLLNYLLDPQDSSALFQELKFNPVSKVHTYKSFPWIDEAMTYVSQGKAYQDLSLPNGVTDEQAKLLQSYYAKQVTKEDIIKALDKKWAAAIKGQN</sequence>
<evidence type="ECO:0000256" key="2">
    <source>
        <dbReference type="ARBA" id="ARBA00008520"/>
    </source>
</evidence>
<evidence type="ECO:0000256" key="3">
    <source>
        <dbReference type="ARBA" id="ARBA00022448"/>
    </source>
</evidence>
<dbReference type="InterPro" id="IPR006059">
    <property type="entry name" value="SBP"/>
</dbReference>
<name>A0A4Y8Q0M6_9BACL</name>
<dbReference type="Gene3D" id="3.40.190.10">
    <property type="entry name" value="Periplasmic binding protein-like II"/>
    <property type="match status" value="2"/>
</dbReference>
<dbReference type="Proteomes" id="UP000298246">
    <property type="component" value="Unassembled WGS sequence"/>
</dbReference>
<dbReference type="Pfam" id="PF01547">
    <property type="entry name" value="SBP_bac_1"/>
    <property type="match status" value="1"/>
</dbReference>
<gene>
    <name evidence="8" type="ORF">B5M42_15205</name>
</gene>
<evidence type="ECO:0000256" key="5">
    <source>
        <dbReference type="ARBA" id="ARBA00049629"/>
    </source>
</evidence>
<keyword evidence="9" id="KW-1185">Reference proteome</keyword>